<protein>
    <submittedName>
        <fullName evidence="5">Secreted protein</fullName>
    </submittedName>
</protein>
<keyword evidence="4" id="KW-1185">Reference proteome</keyword>
<dbReference type="EMBL" id="UYRR01011679">
    <property type="protein sequence ID" value="VDK26055.1"/>
    <property type="molecule type" value="Genomic_DNA"/>
</dbReference>
<gene>
    <name evidence="3" type="ORF">ASIM_LOCUS5775</name>
</gene>
<keyword evidence="2" id="KW-0732">Signal</keyword>
<evidence type="ECO:0000256" key="1">
    <source>
        <dbReference type="SAM" id="MobiDB-lite"/>
    </source>
</evidence>
<feature type="region of interest" description="Disordered" evidence="1">
    <location>
        <begin position="31"/>
        <end position="79"/>
    </location>
</feature>
<accession>A0A0M3JEE0</accession>
<evidence type="ECO:0000313" key="3">
    <source>
        <dbReference type="EMBL" id="VDK26055.1"/>
    </source>
</evidence>
<evidence type="ECO:0000313" key="4">
    <source>
        <dbReference type="Proteomes" id="UP000267096"/>
    </source>
</evidence>
<name>A0A0M3JEE0_ANISI</name>
<feature type="chain" id="PRO_5043120854" evidence="2">
    <location>
        <begin position="17"/>
        <end position="79"/>
    </location>
</feature>
<organism evidence="5">
    <name type="scientific">Anisakis simplex</name>
    <name type="common">Herring worm</name>
    <dbReference type="NCBI Taxonomy" id="6269"/>
    <lineage>
        <taxon>Eukaryota</taxon>
        <taxon>Metazoa</taxon>
        <taxon>Ecdysozoa</taxon>
        <taxon>Nematoda</taxon>
        <taxon>Chromadorea</taxon>
        <taxon>Rhabditida</taxon>
        <taxon>Spirurina</taxon>
        <taxon>Ascaridomorpha</taxon>
        <taxon>Ascaridoidea</taxon>
        <taxon>Anisakidae</taxon>
        <taxon>Anisakis</taxon>
        <taxon>Anisakis simplex complex</taxon>
    </lineage>
</organism>
<evidence type="ECO:0000256" key="2">
    <source>
        <dbReference type="SAM" id="SignalP"/>
    </source>
</evidence>
<proteinExistence type="predicted"/>
<evidence type="ECO:0000313" key="5">
    <source>
        <dbReference type="WBParaSite" id="ASIM_0000598401-mRNA-1"/>
    </source>
</evidence>
<reference evidence="3 4" key="2">
    <citation type="submission" date="2018-11" db="EMBL/GenBank/DDBJ databases">
        <authorList>
            <consortium name="Pathogen Informatics"/>
        </authorList>
    </citation>
    <scope>NUCLEOTIDE SEQUENCE [LARGE SCALE GENOMIC DNA]</scope>
</reference>
<dbReference type="WBParaSite" id="ASIM_0000598401-mRNA-1">
    <property type="protein sequence ID" value="ASIM_0000598401-mRNA-1"/>
    <property type="gene ID" value="ASIM_0000598401"/>
</dbReference>
<sequence>MLAFILIVCLLSMAQHSCVDCCVSPVTIPAPSKLLSPPEEPIGFDSSFSKQRQDGLIVENEDEEDLDGSDRSFGDLLAL</sequence>
<reference evidence="5" key="1">
    <citation type="submission" date="2017-02" db="UniProtKB">
        <authorList>
            <consortium name="WormBaseParasite"/>
        </authorList>
    </citation>
    <scope>IDENTIFICATION</scope>
</reference>
<dbReference type="Proteomes" id="UP000267096">
    <property type="component" value="Unassembled WGS sequence"/>
</dbReference>
<dbReference type="AlphaFoldDB" id="A0A0M3JEE0"/>
<feature type="signal peptide" evidence="2">
    <location>
        <begin position="1"/>
        <end position="16"/>
    </location>
</feature>